<dbReference type="EMBL" id="SJPF01000005">
    <property type="protein sequence ID" value="TWT30749.1"/>
    <property type="molecule type" value="Genomic_DNA"/>
</dbReference>
<keyword evidence="3" id="KW-1185">Reference proteome</keyword>
<accession>A0A5C5UY30</accession>
<dbReference type="AlphaFoldDB" id="A0A5C5UY30"/>
<organism evidence="2 3">
    <name type="scientific">Blastopirellula retiformator</name>
    <dbReference type="NCBI Taxonomy" id="2527970"/>
    <lineage>
        <taxon>Bacteria</taxon>
        <taxon>Pseudomonadati</taxon>
        <taxon>Planctomycetota</taxon>
        <taxon>Planctomycetia</taxon>
        <taxon>Pirellulales</taxon>
        <taxon>Pirellulaceae</taxon>
        <taxon>Blastopirellula</taxon>
    </lineage>
</organism>
<reference evidence="2 3" key="1">
    <citation type="submission" date="2019-02" db="EMBL/GenBank/DDBJ databases">
        <title>Deep-cultivation of Planctomycetes and their phenomic and genomic characterization uncovers novel biology.</title>
        <authorList>
            <person name="Wiegand S."/>
            <person name="Jogler M."/>
            <person name="Boedeker C."/>
            <person name="Pinto D."/>
            <person name="Vollmers J."/>
            <person name="Rivas-Marin E."/>
            <person name="Kohn T."/>
            <person name="Peeters S.H."/>
            <person name="Heuer A."/>
            <person name="Rast P."/>
            <person name="Oberbeckmann S."/>
            <person name="Bunk B."/>
            <person name="Jeske O."/>
            <person name="Meyerdierks A."/>
            <person name="Storesund J.E."/>
            <person name="Kallscheuer N."/>
            <person name="Luecker S."/>
            <person name="Lage O.M."/>
            <person name="Pohl T."/>
            <person name="Merkel B.J."/>
            <person name="Hornburger P."/>
            <person name="Mueller R.-W."/>
            <person name="Bruemmer F."/>
            <person name="Labrenz M."/>
            <person name="Spormann A.M."/>
            <person name="Op Den Camp H."/>
            <person name="Overmann J."/>
            <person name="Amann R."/>
            <person name="Jetten M.S.M."/>
            <person name="Mascher T."/>
            <person name="Medema M.H."/>
            <person name="Devos D.P."/>
            <person name="Kaster A.-K."/>
            <person name="Ovreas L."/>
            <person name="Rohde M."/>
            <person name="Galperin M.Y."/>
            <person name="Jogler C."/>
        </authorList>
    </citation>
    <scope>NUCLEOTIDE SEQUENCE [LARGE SCALE GENOMIC DNA]</scope>
    <source>
        <strain evidence="2 3">Enr8</strain>
    </source>
</reference>
<name>A0A5C5UY30_9BACT</name>
<dbReference type="RefSeq" id="WP_146435454.1">
    <property type="nucleotide sequence ID" value="NZ_SJPF01000005.1"/>
</dbReference>
<evidence type="ECO:0000313" key="2">
    <source>
        <dbReference type="EMBL" id="TWT30749.1"/>
    </source>
</evidence>
<dbReference type="Proteomes" id="UP000318878">
    <property type="component" value="Unassembled WGS sequence"/>
</dbReference>
<proteinExistence type="predicted"/>
<evidence type="ECO:0000256" key="1">
    <source>
        <dbReference type="SAM" id="MobiDB-lite"/>
    </source>
</evidence>
<dbReference type="OrthoDB" id="9847735at2"/>
<comment type="caution">
    <text evidence="2">The sequence shown here is derived from an EMBL/GenBank/DDBJ whole genome shotgun (WGS) entry which is preliminary data.</text>
</comment>
<protein>
    <submittedName>
        <fullName evidence="2">Uncharacterized protein</fullName>
    </submittedName>
</protein>
<sequence length="82" mass="9292">MVMNIDAWDLVGNRTTSPNRAFISSSYVSHLLKTLHEIERCGELVAEESDEADMPLETTTPNFAPPVRFDRWLTNPKGDEDI</sequence>
<evidence type="ECO:0000313" key="3">
    <source>
        <dbReference type="Proteomes" id="UP000318878"/>
    </source>
</evidence>
<feature type="region of interest" description="Disordered" evidence="1">
    <location>
        <begin position="49"/>
        <end position="82"/>
    </location>
</feature>
<gene>
    <name evidence="2" type="ORF">Enr8_42740</name>
</gene>